<dbReference type="SUPFAM" id="SSF51366">
    <property type="entry name" value="Ribulose-phoshate binding barrel"/>
    <property type="match status" value="1"/>
</dbReference>
<evidence type="ECO:0000256" key="10">
    <source>
        <dbReference type="ARBA" id="ARBA00033428"/>
    </source>
</evidence>
<evidence type="ECO:0000256" key="14">
    <source>
        <dbReference type="SAM" id="Phobius"/>
    </source>
</evidence>
<dbReference type="EC" id="4.1.1.23" evidence="3"/>
<dbReference type="Gene3D" id="3.20.20.70">
    <property type="entry name" value="Aldolase class I"/>
    <property type="match status" value="2"/>
</dbReference>
<keyword evidence="18" id="KW-1185">Reference proteome</keyword>
<dbReference type="CDD" id="cd00067">
    <property type="entry name" value="GAL4"/>
    <property type="match status" value="1"/>
</dbReference>
<dbReference type="GO" id="GO:0006207">
    <property type="term" value="P:'de novo' pyrimidine nucleobase biosynthetic process"/>
    <property type="evidence" value="ECO:0007669"/>
    <property type="project" value="InterPro"/>
</dbReference>
<feature type="active site" description="For OMPdecase activity" evidence="11">
    <location>
        <position position="100"/>
    </location>
</feature>
<dbReference type="InterPro" id="IPR007219">
    <property type="entry name" value="XnlR_reg_dom"/>
</dbReference>
<keyword evidence="5" id="KW-0210">Decarboxylase</keyword>
<dbReference type="InterPro" id="IPR001754">
    <property type="entry name" value="OMPdeCOase_dom"/>
</dbReference>
<proteinExistence type="inferred from homology"/>
<accession>A0AAN6S8N0</accession>
<dbReference type="PROSITE" id="PS00156">
    <property type="entry name" value="OMPDECASE"/>
    <property type="match status" value="1"/>
</dbReference>
<dbReference type="GO" id="GO:0000981">
    <property type="term" value="F:DNA-binding transcription factor activity, RNA polymerase II-specific"/>
    <property type="evidence" value="ECO:0007669"/>
    <property type="project" value="InterPro"/>
</dbReference>
<dbReference type="PANTHER" id="PTHR32119:SF2">
    <property type="entry name" value="OROTIDINE 5'-PHOSPHATE DECARBOXYLASE"/>
    <property type="match status" value="1"/>
</dbReference>
<protein>
    <recommendedName>
        <fullName evidence="4">Orotidine 5'-phosphate decarboxylase</fullName>
        <ecNumber evidence="3">4.1.1.23</ecNumber>
    </recommendedName>
    <alternativeName>
        <fullName evidence="10">OMP decarboxylase</fullName>
    </alternativeName>
    <alternativeName>
        <fullName evidence="9">Uridine 5'-monophosphate synthase</fullName>
    </alternativeName>
</protein>
<dbReference type="GO" id="GO:0008270">
    <property type="term" value="F:zinc ion binding"/>
    <property type="evidence" value="ECO:0007669"/>
    <property type="project" value="InterPro"/>
</dbReference>
<evidence type="ECO:0000256" key="4">
    <source>
        <dbReference type="ARBA" id="ARBA00021923"/>
    </source>
</evidence>
<dbReference type="GO" id="GO:0004590">
    <property type="term" value="F:orotidine-5'-phosphate decarboxylase activity"/>
    <property type="evidence" value="ECO:0007669"/>
    <property type="project" value="UniProtKB-EC"/>
</dbReference>
<dbReference type="CDD" id="cd04725">
    <property type="entry name" value="OMP_decarboxylase_like"/>
    <property type="match status" value="1"/>
</dbReference>
<dbReference type="AlphaFoldDB" id="A0AAN6S8N0"/>
<dbReference type="Pfam" id="PF00215">
    <property type="entry name" value="OMPdecase"/>
    <property type="match status" value="1"/>
</dbReference>
<dbReference type="GO" id="GO:0006351">
    <property type="term" value="P:DNA-templated transcription"/>
    <property type="evidence" value="ECO:0007669"/>
    <property type="project" value="InterPro"/>
</dbReference>
<evidence type="ECO:0000256" key="7">
    <source>
        <dbReference type="ARBA" id="ARBA00023239"/>
    </source>
</evidence>
<keyword evidence="14" id="KW-0812">Transmembrane</keyword>
<dbReference type="SMART" id="SM00934">
    <property type="entry name" value="OMPdecase"/>
    <property type="match status" value="1"/>
</dbReference>
<dbReference type="CDD" id="cd12148">
    <property type="entry name" value="fungal_TF_MHR"/>
    <property type="match status" value="1"/>
</dbReference>
<keyword evidence="8" id="KW-0539">Nucleus</keyword>
<keyword evidence="14" id="KW-1133">Transmembrane helix</keyword>
<dbReference type="InterPro" id="IPR001138">
    <property type="entry name" value="Zn2Cys6_DnaBD"/>
</dbReference>
<dbReference type="EMBL" id="MU853759">
    <property type="protein sequence ID" value="KAK3944540.1"/>
    <property type="molecule type" value="Genomic_DNA"/>
</dbReference>
<evidence type="ECO:0000313" key="17">
    <source>
        <dbReference type="EMBL" id="KAK3944540.1"/>
    </source>
</evidence>
<dbReference type="Pfam" id="PF04082">
    <property type="entry name" value="Fungal_trans"/>
    <property type="match status" value="1"/>
</dbReference>
<dbReference type="GO" id="GO:0044205">
    <property type="term" value="P:'de novo' UMP biosynthetic process"/>
    <property type="evidence" value="ECO:0007669"/>
    <property type="project" value="InterPro"/>
</dbReference>
<dbReference type="GO" id="GO:0003677">
    <property type="term" value="F:DNA binding"/>
    <property type="evidence" value="ECO:0007669"/>
    <property type="project" value="InterPro"/>
</dbReference>
<evidence type="ECO:0000256" key="11">
    <source>
        <dbReference type="PIRSR" id="PIRSR614732-1"/>
    </source>
</evidence>
<evidence type="ECO:0000256" key="12">
    <source>
        <dbReference type="PIRSR" id="PIRSR614732-2"/>
    </source>
</evidence>
<feature type="transmembrane region" description="Helical" evidence="14">
    <location>
        <begin position="865"/>
        <end position="885"/>
    </location>
</feature>
<dbReference type="InterPro" id="IPR018089">
    <property type="entry name" value="OMPdecase_AS"/>
</dbReference>
<evidence type="ECO:0000256" key="1">
    <source>
        <dbReference type="ARBA" id="ARBA00004861"/>
    </source>
</evidence>
<keyword evidence="6" id="KW-0665">Pyrimidine biosynthesis</keyword>
<dbReference type="SMART" id="SM00906">
    <property type="entry name" value="Fungal_trans"/>
    <property type="match status" value="1"/>
</dbReference>
<dbReference type="InterPro" id="IPR014732">
    <property type="entry name" value="OMPdecase"/>
</dbReference>
<comment type="similarity">
    <text evidence="2">Belongs to the OMP decarboxylase family.</text>
</comment>
<feature type="non-terminal residue" evidence="17">
    <location>
        <position position="1105"/>
    </location>
</feature>
<evidence type="ECO:0000256" key="3">
    <source>
        <dbReference type="ARBA" id="ARBA00012321"/>
    </source>
</evidence>
<feature type="active site" description="For OMPdecase activity" evidence="11">
    <location>
        <position position="105"/>
    </location>
</feature>
<feature type="domain" description="Xylanolytic transcriptional activator regulatory" evidence="15">
    <location>
        <begin position="630"/>
        <end position="718"/>
    </location>
</feature>
<organism evidence="17 18">
    <name type="scientific">Diplogelasinospora grovesii</name>
    <dbReference type="NCBI Taxonomy" id="303347"/>
    <lineage>
        <taxon>Eukaryota</taxon>
        <taxon>Fungi</taxon>
        <taxon>Dikarya</taxon>
        <taxon>Ascomycota</taxon>
        <taxon>Pezizomycotina</taxon>
        <taxon>Sordariomycetes</taxon>
        <taxon>Sordariomycetidae</taxon>
        <taxon>Sordariales</taxon>
        <taxon>Diplogelasinosporaceae</taxon>
        <taxon>Diplogelasinospora</taxon>
    </lineage>
</organism>
<evidence type="ECO:0000256" key="9">
    <source>
        <dbReference type="ARBA" id="ARBA00031744"/>
    </source>
</evidence>
<comment type="caution">
    <text evidence="17">The sequence shown here is derived from an EMBL/GenBank/DDBJ whole genome shotgun (WGS) entry which is preliminary data.</text>
</comment>
<gene>
    <name evidence="17" type="ORF">QBC46DRAFT_440919</name>
</gene>
<evidence type="ECO:0000256" key="6">
    <source>
        <dbReference type="ARBA" id="ARBA00022975"/>
    </source>
</evidence>
<reference evidence="18" key="1">
    <citation type="journal article" date="2023" name="Mol. Phylogenet. Evol.">
        <title>Genome-scale phylogeny and comparative genomics of the fungal order Sordariales.</title>
        <authorList>
            <person name="Hensen N."/>
            <person name="Bonometti L."/>
            <person name="Westerberg I."/>
            <person name="Brannstrom I.O."/>
            <person name="Guillou S."/>
            <person name="Cros-Aarteil S."/>
            <person name="Calhoun S."/>
            <person name="Haridas S."/>
            <person name="Kuo A."/>
            <person name="Mondo S."/>
            <person name="Pangilinan J."/>
            <person name="Riley R."/>
            <person name="LaButti K."/>
            <person name="Andreopoulos B."/>
            <person name="Lipzen A."/>
            <person name="Chen C."/>
            <person name="Yan M."/>
            <person name="Daum C."/>
            <person name="Ng V."/>
            <person name="Clum A."/>
            <person name="Steindorff A."/>
            <person name="Ohm R.A."/>
            <person name="Martin F."/>
            <person name="Silar P."/>
            <person name="Natvig D.O."/>
            <person name="Lalanne C."/>
            <person name="Gautier V."/>
            <person name="Ament-Velasquez S.L."/>
            <person name="Kruys A."/>
            <person name="Hutchinson M.I."/>
            <person name="Powell A.J."/>
            <person name="Barry K."/>
            <person name="Miller A.N."/>
            <person name="Grigoriev I.V."/>
            <person name="Debuchy R."/>
            <person name="Gladieux P."/>
            <person name="Hiltunen Thoren M."/>
            <person name="Johannesson H."/>
        </authorList>
    </citation>
    <scope>NUCLEOTIDE SEQUENCE [LARGE SCALE GENOMIC DNA]</scope>
    <source>
        <strain evidence="18">CBS 340.73</strain>
    </source>
</reference>
<feature type="active site" description="For OMPdecase activity" evidence="11">
    <location>
        <position position="102"/>
    </location>
</feature>
<feature type="region of interest" description="Disordered" evidence="13">
    <location>
        <begin position="1054"/>
        <end position="1079"/>
    </location>
</feature>
<evidence type="ECO:0000256" key="2">
    <source>
        <dbReference type="ARBA" id="ARBA00011018"/>
    </source>
</evidence>
<dbReference type="InterPro" id="IPR013785">
    <property type="entry name" value="Aldolase_TIM"/>
</dbReference>
<feature type="region of interest" description="Disordered" evidence="13">
    <location>
        <begin position="165"/>
        <end position="202"/>
    </location>
</feature>
<evidence type="ECO:0000259" key="15">
    <source>
        <dbReference type="SMART" id="SM00906"/>
    </source>
</evidence>
<feature type="compositionally biased region" description="Basic and acidic residues" evidence="13">
    <location>
        <begin position="191"/>
        <end position="201"/>
    </location>
</feature>
<dbReference type="PANTHER" id="PTHR32119">
    <property type="entry name" value="OROTIDINE 5'-PHOSPHATE DECARBOXYLASE"/>
    <property type="match status" value="1"/>
</dbReference>
<dbReference type="Proteomes" id="UP001303473">
    <property type="component" value="Unassembled WGS sequence"/>
</dbReference>
<evidence type="ECO:0000256" key="5">
    <source>
        <dbReference type="ARBA" id="ARBA00022793"/>
    </source>
</evidence>
<evidence type="ECO:0000259" key="16">
    <source>
        <dbReference type="SMART" id="SM00934"/>
    </source>
</evidence>
<dbReference type="InterPro" id="IPR011060">
    <property type="entry name" value="RibuloseP-bd_barrel"/>
</dbReference>
<dbReference type="GO" id="GO:0005829">
    <property type="term" value="C:cytosol"/>
    <property type="evidence" value="ECO:0007669"/>
    <property type="project" value="TreeGrafter"/>
</dbReference>
<feature type="compositionally biased region" description="Low complexity" evidence="13">
    <location>
        <begin position="438"/>
        <end position="449"/>
    </location>
</feature>
<feature type="region of interest" description="Disordered" evidence="13">
    <location>
        <begin position="371"/>
        <end position="405"/>
    </location>
</feature>
<comment type="pathway">
    <text evidence="1">Pyrimidine metabolism; UMP biosynthesis via de novo pathway; UMP from orotate: step 2/2.</text>
</comment>
<feature type="binding site" evidence="12">
    <location>
        <position position="65"/>
    </location>
    <ligand>
        <name>substrate</name>
    </ligand>
</feature>
<name>A0AAN6S8N0_9PEZI</name>
<evidence type="ECO:0000256" key="8">
    <source>
        <dbReference type="ARBA" id="ARBA00023242"/>
    </source>
</evidence>
<evidence type="ECO:0000313" key="18">
    <source>
        <dbReference type="Proteomes" id="UP001303473"/>
    </source>
</evidence>
<evidence type="ECO:0000256" key="13">
    <source>
        <dbReference type="SAM" id="MobiDB-lite"/>
    </source>
</evidence>
<feature type="compositionally biased region" description="Low complexity" evidence="13">
    <location>
        <begin position="380"/>
        <end position="394"/>
    </location>
</feature>
<feature type="region of interest" description="Disordered" evidence="13">
    <location>
        <begin position="438"/>
        <end position="463"/>
    </location>
</feature>
<sequence length="1105" mass="121405">MSNKHPTLTMTYAERATHATHPLTNYLFRLMDLKASNLCLSADVQTARELLYLADKVGPSIVVLKTHYDLISGWDYNPQTGTGAKLAALARKHGFLIFEDRKFVDIGKTVQMQYTAGTARIIEWAHITNANIDAGKDMVRAMAEAAQRWKDRINYEVKTSVSVGTPVSEGFDESGDRLDPREQLNGTHAQANRDRDGDGRKGSIVSVTTVTQSFEPADSPRLSKSMAEGDDVLYPGIEEAPMDRGLLLLAQMSSKGCLMTKDYTQACVEAARENKSFVMGFVSQQALNTEPDDHFIHMTPGCKLPPPGEEENGAGLEGDGLGQQYNTPAKLINICGTDIVIVGRGILSAGDPPSEAERCDRQRPCTNCISRNRQDTCTYSPSSSKSPASPPAKRSMSENGGNTDAAAQRMPIMPAKVVNFGYSQTGASTLGFLQRIESASSNHQESSASPMSRLPGQQNEGGDHFTMRERYKSLIRQLPEKTFIDRLVDVFFVEINWQYYGLDRDVFDRQMAEWHALPFKLLNAGGPQALPPDLRAFPGLLFQVLAIALLVLPCGNTGSPTEHARKNGDPDFQKLKYARDMTFEDLAVDYSESGMAILSLLGKRQMSVTTVLAGFLRASFLKYVALVTEAWHAIGSTIRDAQEIGLHRDSLDPKPSDPDDAGAVLENQWEIQRRRKLWMILVGWDVHTGAVLGRPTTINYTFGGPNHQPSLPIDAPIPKCRSKTPVTTREEDGPPTPLTRALWAYQIMCPLRDILELEKEGPCPKDFSKVDQLHQRLLELEAQTPPYFRLENPDMRFDELPGCYWIPYVRATLPQLMAFNLMALHRPYIFTRRKSRTEALKASLDMLHSQRLHFQSLKPQQYKTFSLFFGTFDAIVLMAAIFVLFPKEHRDLVQSALQHFTWAVERFEAMSDRNKLAKAALGVLQAIYVRLKKTLGISCSSAKAMLLNSAPTTTTGSSYGGGNSPFSFADPPSTAAVMGDSFLNNLANGGGGGGGMGGSSDGGGGNGGGGEAGGAFELGDWNLPGNFNWANLQPIYATSDLIYNDLVGNPDHLSSNDGDNTATMSMGNNNNDMSGTQQQQSQLPWQFAGDFGSDSVWNLLNQFTP</sequence>
<feature type="binding site" evidence="12">
    <location>
        <position position="43"/>
    </location>
    <ligand>
        <name>substrate</name>
    </ligand>
</feature>
<keyword evidence="14" id="KW-0472">Membrane</keyword>
<keyword evidence="7" id="KW-0456">Lyase</keyword>
<feature type="domain" description="Orotidine 5'-phosphate decarboxylase" evidence="16">
    <location>
        <begin position="37"/>
        <end position="359"/>
    </location>
</feature>